<evidence type="ECO:0000256" key="3">
    <source>
        <dbReference type="ARBA" id="ARBA00022679"/>
    </source>
</evidence>
<feature type="domain" description="PAC" evidence="8">
    <location>
        <begin position="323"/>
        <end position="374"/>
    </location>
</feature>
<dbReference type="GO" id="GO:0000160">
    <property type="term" value="P:phosphorelay signal transduction system"/>
    <property type="evidence" value="ECO:0007669"/>
    <property type="project" value="UniProtKB-KW"/>
</dbReference>
<gene>
    <name evidence="9" type="ORF">SY85_21470</name>
</gene>
<dbReference type="RefSeq" id="WP_066407546.1">
    <property type="nucleotide sequence ID" value="NZ_CP011390.1"/>
</dbReference>
<comment type="catalytic activity">
    <reaction evidence="1">
        <text>ATP + protein L-histidine = ADP + protein N-phospho-L-histidine.</text>
        <dbReference type="EC" id="2.7.13.3"/>
    </reaction>
</comment>
<dbReference type="PROSITE" id="PS50112">
    <property type="entry name" value="PAS"/>
    <property type="match status" value="3"/>
</dbReference>
<dbReference type="OrthoDB" id="1489936at2"/>
<dbReference type="InterPro" id="IPR036890">
    <property type="entry name" value="HATPase_C_sf"/>
</dbReference>
<dbReference type="Proteomes" id="UP000077177">
    <property type="component" value="Chromosome"/>
</dbReference>
<organism evidence="9 10">
    <name type="scientific">Flavisolibacter tropicus</name>
    <dbReference type="NCBI Taxonomy" id="1492898"/>
    <lineage>
        <taxon>Bacteria</taxon>
        <taxon>Pseudomonadati</taxon>
        <taxon>Bacteroidota</taxon>
        <taxon>Chitinophagia</taxon>
        <taxon>Chitinophagales</taxon>
        <taxon>Chitinophagaceae</taxon>
        <taxon>Flavisolibacter</taxon>
    </lineage>
</organism>
<feature type="domain" description="PAS" evidence="7">
    <location>
        <begin position="3"/>
        <end position="73"/>
    </location>
</feature>
<feature type="domain" description="PAC" evidence="8">
    <location>
        <begin position="198"/>
        <end position="249"/>
    </location>
</feature>
<evidence type="ECO:0000259" key="7">
    <source>
        <dbReference type="PROSITE" id="PS50112"/>
    </source>
</evidence>
<reference evidence="9 10" key="2">
    <citation type="journal article" date="2016" name="Int. J. Syst. Evol. Microbiol.">
        <title>Flavisolibacter tropicus sp. nov., isolated from tropical soil.</title>
        <authorList>
            <person name="Lee J.J."/>
            <person name="Kang M.S."/>
            <person name="Kim G.S."/>
            <person name="Lee C.S."/>
            <person name="Lim S."/>
            <person name="Lee J."/>
            <person name="Roh S.H."/>
            <person name="Kang H."/>
            <person name="Ha J.M."/>
            <person name="Bae S."/>
            <person name="Jung H.Y."/>
            <person name="Kim M.K."/>
        </authorList>
    </citation>
    <scope>NUCLEOTIDE SEQUENCE [LARGE SCALE GENOMIC DNA]</scope>
    <source>
        <strain evidence="9 10">LCS9</strain>
    </source>
</reference>
<feature type="domain" description="PAS" evidence="7">
    <location>
        <begin position="126"/>
        <end position="181"/>
    </location>
</feature>
<dbReference type="PANTHER" id="PTHR24421">
    <property type="entry name" value="NITRATE/NITRITE SENSOR PROTEIN NARX-RELATED"/>
    <property type="match status" value="1"/>
</dbReference>
<feature type="domain" description="PAS" evidence="7">
    <location>
        <begin position="250"/>
        <end position="320"/>
    </location>
</feature>
<dbReference type="Gene3D" id="1.20.5.1930">
    <property type="match status" value="1"/>
</dbReference>
<dbReference type="PATRIC" id="fig|1492898.3.peg.4657"/>
<dbReference type="PROSITE" id="PS50109">
    <property type="entry name" value="HIS_KIN"/>
    <property type="match status" value="1"/>
</dbReference>
<dbReference type="CDD" id="cd00130">
    <property type="entry name" value="PAS"/>
    <property type="match status" value="3"/>
</dbReference>
<dbReference type="SMART" id="SM00387">
    <property type="entry name" value="HATPase_c"/>
    <property type="match status" value="1"/>
</dbReference>
<dbReference type="SUPFAM" id="SSF55874">
    <property type="entry name" value="ATPase domain of HSP90 chaperone/DNA topoisomerase II/histidine kinase"/>
    <property type="match status" value="1"/>
</dbReference>
<dbReference type="InterPro" id="IPR013655">
    <property type="entry name" value="PAS_fold_3"/>
</dbReference>
<feature type="domain" description="Histidine kinase" evidence="6">
    <location>
        <begin position="401"/>
        <end position="588"/>
    </location>
</feature>
<keyword evidence="4" id="KW-0418">Kinase</keyword>
<evidence type="ECO:0000259" key="8">
    <source>
        <dbReference type="PROSITE" id="PS50113"/>
    </source>
</evidence>
<dbReference type="STRING" id="1492898.SY85_21470"/>
<accession>A0A172U0Z1</accession>
<keyword evidence="3" id="KW-0808">Transferase</keyword>
<dbReference type="SMART" id="SM00086">
    <property type="entry name" value="PAC"/>
    <property type="match status" value="3"/>
</dbReference>
<keyword evidence="10" id="KW-1185">Reference proteome</keyword>
<evidence type="ECO:0000259" key="6">
    <source>
        <dbReference type="PROSITE" id="PS50109"/>
    </source>
</evidence>
<dbReference type="SMART" id="SM00091">
    <property type="entry name" value="PAS"/>
    <property type="match status" value="3"/>
</dbReference>
<dbReference type="KEGG" id="fla:SY85_21470"/>
<dbReference type="InterPro" id="IPR035965">
    <property type="entry name" value="PAS-like_dom_sf"/>
</dbReference>
<dbReference type="NCBIfam" id="TIGR00229">
    <property type="entry name" value="sensory_box"/>
    <property type="match status" value="3"/>
</dbReference>
<evidence type="ECO:0000256" key="5">
    <source>
        <dbReference type="ARBA" id="ARBA00023012"/>
    </source>
</evidence>
<evidence type="ECO:0000313" key="10">
    <source>
        <dbReference type="Proteomes" id="UP000077177"/>
    </source>
</evidence>
<dbReference type="Gene3D" id="3.30.565.10">
    <property type="entry name" value="Histidine kinase-like ATPase, C-terminal domain"/>
    <property type="match status" value="1"/>
</dbReference>
<sequence length="590" mass="67434">MISAHHTELIINSFPGIFYIVDPAGKFLQWNNNLETISGYSADDIKGMILFDLFRNDEKQLMAETMHKAVAEGFADMDGYLISKQGQPLPHYFTGTLTVIDNRPYLIGTGIDISRRRRAEKNLKESEERYRLIVETAQEGIWMIDENSLTTFVNEPMAQMLGYSREEMAGKHLYDFMKESEFMKADSNIARRRKGIADEEEFVFQKKDGQLIWAHLHVTPIFKEEEYKGALAMVTDITDKREAEQQLRLSEQRFKSLVQNSSDLISINDEQGVCRYVSPTVSEILGYTPEDLQGRNALDLVHPDDKPVLFIKMQQFLKGRKLISSPYRYLNANNEWRWLESRGVNLLNDPDIKGLVITSRDITERIELQTQLDQRSKEIQKEMTAAVIKAQENERSQLGQELHDNVNQVLTTVKLYNEMLRDGIGRPDDLLSKSIYHLQICINEIRSISKRLSAPTLGHISLQDSIKELVESINLIRRVNIIYTIDGHVNSIASQELHLAIYRIVQEQLNNILKYAEANYATIEISFKDHTLSLMIRDDGKGFDMSQKKEGIGITNMKSRAENLNGNFHINSAPGQGCMIKVSIPIAAAN</sequence>
<dbReference type="EC" id="2.7.13.3" evidence="2"/>
<reference evidence="10" key="1">
    <citation type="submission" date="2015-01" db="EMBL/GenBank/DDBJ databases">
        <title>Flavisolibacter sp./LCS9/ whole genome sequencing.</title>
        <authorList>
            <person name="Kim M.K."/>
            <person name="Srinivasan S."/>
            <person name="Lee J.-J."/>
        </authorList>
    </citation>
    <scope>NUCLEOTIDE SEQUENCE [LARGE SCALE GENOMIC DNA]</scope>
    <source>
        <strain evidence="10">LCS9</strain>
    </source>
</reference>
<dbReference type="InterPro" id="IPR050482">
    <property type="entry name" value="Sensor_HK_TwoCompSys"/>
</dbReference>
<keyword evidence="5" id="KW-0902">Two-component regulatory system</keyword>
<dbReference type="GO" id="GO:0006355">
    <property type="term" value="P:regulation of DNA-templated transcription"/>
    <property type="evidence" value="ECO:0007669"/>
    <property type="project" value="InterPro"/>
</dbReference>
<dbReference type="Pfam" id="PF02518">
    <property type="entry name" value="HATPase_c"/>
    <property type="match status" value="1"/>
</dbReference>
<evidence type="ECO:0000256" key="1">
    <source>
        <dbReference type="ARBA" id="ARBA00000085"/>
    </source>
</evidence>
<dbReference type="Pfam" id="PF00989">
    <property type="entry name" value="PAS"/>
    <property type="match status" value="1"/>
</dbReference>
<evidence type="ECO:0000256" key="4">
    <source>
        <dbReference type="ARBA" id="ARBA00022777"/>
    </source>
</evidence>
<dbReference type="InterPro" id="IPR001610">
    <property type="entry name" value="PAC"/>
</dbReference>
<dbReference type="InterPro" id="IPR013767">
    <property type="entry name" value="PAS_fold"/>
</dbReference>
<evidence type="ECO:0000313" key="9">
    <source>
        <dbReference type="EMBL" id="ANE52667.1"/>
    </source>
</evidence>
<dbReference type="InterPro" id="IPR003594">
    <property type="entry name" value="HATPase_dom"/>
</dbReference>
<dbReference type="CDD" id="cd16917">
    <property type="entry name" value="HATPase_UhpB-NarQ-NarX-like"/>
    <property type="match status" value="1"/>
</dbReference>
<protein>
    <recommendedName>
        <fullName evidence="2">histidine kinase</fullName>
        <ecNumber evidence="2">2.7.13.3</ecNumber>
    </recommendedName>
</protein>
<dbReference type="InterPro" id="IPR000700">
    <property type="entry name" value="PAS-assoc_C"/>
</dbReference>
<dbReference type="Gene3D" id="3.30.450.20">
    <property type="entry name" value="PAS domain"/>
    <property type="match status" value="3"/>
</dbReference>
<name>A0A172U0Z1_9BACT</name>
<dbReference type="InterPro" id="IPR000014">
    <property type="entry name" value="PAS"/>
</dbReference>
<evidence type="ECO:0000256" key="2">
    <source>
        <dbReference type="ARBA" id="ARBA00012438"/>
    </source>
</evidence>
<dbReference type="AlphaFoldDB" id="A0A172U0Z1"/>
<dbReference type="InterPro" id="IPR005467">
    <property type="entry name" value="His_kinase_dom"/>
</dbReference>
<dbReference type="Pfam" id="PF13426">
    <property type="entry name" value="PAS_9"/>
    <property type="match status" value="1"/>
</dbReference>
<dbReference type="EMBL" id="CP011390">
    <property type="protein sequence ID" value="ANE52667.1"/>
    <property type="molecule type" value="Genomic_DNA"/>
</dbReference>
<dbReference type="SUPFAM" id="SSF55785">
    <property type="entry name" value="PYP-like sensor domain (PAS domain)"/>
    <property type="match status" value="3"/>
</dbReference>
<dbReference type="GO" id="GO:0004673">
    <property type="term" value="F:protein histidine kinase activity"/>
    <property type="evidence" value="ECO:0007669"/>
    <property type="project" value="UniProtKB-EC"/>
</dbReference>
<dbReference type="PANTHER" id="PTHR24421:SF10">
    <property type="entry name" value="NITRATE_NITRITE SENSOR PROTEIN NARQ"/>
    <property type="match status" value="1"/>
</dbReference>
<dbReference type="PROSITE" id="PS50113">
    <property type="entry name" value="PAC"/>
    <property type="match status" value="2"/>
</dbReference>
<dbReference type="Pfam" id="PF08447">
    <property type="entry name" value="PAS_3"/>
    <property type="match status" value="1"/>
</dbReference>
<proteinExistence type="predicted"/>